<dbReference type="RefSeq" id="WP_014539555.1">
    <property type="nucleotide sequence ID" value="NZ_CP023567.1"/>
</dbReference>
<reference evidence="1" key="1">
    <citation type="submission" date="2022-07" db="EMBL/GenBank/DDBJ databases">
        <title>Genetic diversity of Erwinia pyrifoliae.</title>
        <authorList>
            <person name="Park D.S."/>
            <person name="Ham H."/>
        </authorList>
    </citation>
    <scope>NUCLEOTIDE SEQUENCE</scope>
    <source>
        <strain evidence="1">CP201486</strain>
    </source>
</reference>
<organism evidence="1 2">
    <name type="scientific">Erwinia pyrifoliae</name>
    <dbReference type="NCBI Taxonomy" id="79967"/>
    <lineage>
        <taxon>Bacteria</taxon>
        <taxon>Pseudomonadati</taxon>
        <taxon>Pseudomonadota</taxon>
        <taxon>Gammaproteobacteria</taxon>
        <taxon>Enterobacterales</taxon>
        <taxon>Erwiniaceae</taxon>
        <taxon>Erwinia</taxon>
    </lineage>
</organism>
<gene>
    <name evidence="1" type="ORF">NYP84_17130</name>
</gene>
<protein>
    <submittedName>
        <fullName evidence="1">Uncharacterized protein</fullName>
    </submittedName>
</protein>
<dbReference type="Proteomes" id="UP001058553">
    <property type="component" value="Chromosome"/>
</dbReference>
<dbReference type="GeneID" id="92238932"/>
<evidence type="ECO:0000313" key="2">
    <source>
        <dbReference type="Proteomes" id="UP001058553"/>
    </source>
</evidence>
<sequence>MGSTRDAQAVMPETGRRALLIKEGGDNAASFIGSGRLCKTDSITDKIFG</sequence>
<proteinExistence type="predicted"/>
<accession>A0ABY5X7C3</accession>
<evidence type="ECO:0000313" key="1">
    <source>
        <dbReference type="EMBL" id="UWS33283.1"/>
    </source>
</evidence>
<keyword evidence="2" id="KW-1185">Reference proteome</keyword>
<dbReference type="EMBL" id="CP103445">
    <property type="protein sequence ID" value="UWS33283.1"/>
    <property type="molecule type" value="Genomic_DNA"/>
</dbReference>
<name>A0ABY5X7C3_ERWPY</name>